<dbReference type="InterPro" id="IPR002937">
    <property type="entry name" value="Amino_oxidase"/>
</dbReference>
<dbReference type="RefSeq" id="WP_183733750.1">
    <property type="nucleotide sequence ID" value="NZ_JACHID010000015.1"/>
</dbReference>
<comment type="function">
    <text evidence="7">Involved in coproporphyrin-dependent heme b biosynthesis. Catalyzes the oxidation of coproporphyrinogen III to coproporphyrin III.</text>
</comment>
<dbReference type="PANTHER" id="PTHR42923:SF3">
    <property type="entry name" value="PROTOPORPHYRINOGEN OXIDASE"/>
    <property type="match status" value="1"/>
</dbReference>
<protein>
    <recommendedName>
        <fullName evidence="7">Coproporphyrinogen III oxidase</fullName>
        <ecNumber evidence="7">1.3.3.15</ecNumber>
    </recommendedName>
</protein>
<comment type="catalytic activity">
    <reaction evidence="7">
        <text>coproporphyrinogen III + 3 O2 = coproporphyrin III + 3 H2O2</text>
        <dbReference type="Rhea" id="RHEA:43436"/>
        <dbReference type="ChEBI" id="CHEBI:15379"/>
        <dbReference type="ChEBI" id="CHEBI:16240"/>
        <dbReference type="ChEBI" id="CHEBI:57309"/>
        <dbReference type="ChEBI" id="CHEBI:131725"/>
        <dbReference type="EC" id="1.3.3.15"/>
    </reaction>
</comment>
<gene>
    <name evidence="9" type="ORF">HNR37_002063</name>
</gene>
<dbReference type="EC" id="1.3.3.15" evidence="7"/>
<name>A0A7W7Y5Z1_9BACT</name>
<organism evidence="9 10">
    <name type="scientific">Desulfurispira natronophila</name>
    <dbReference type="NCBI Taxonomy" id="682562"/>
    <lineage>
        <taxon>Bacteria</taxon>
        <taxon>Pseudomonadati</taxon>
        <taxon>Chrysiogenota</taxon>
        <taxon>Chrysiogenia</taxon>
        <taxon>Chrysiogenales</taxon>
        <taxon>Chrysiogenaceae</taxon>
        <taxon>Desulfurispira</taxon>
    </lineage>
</organism>
<evidence type="ECO:0000259" key="8">
    <source>
        <dbReference type="Pfam" id="PF01593"/>
    </source>
</evidence>
<keyword evidence="2 7" id="KW-0285">Flavoprotein</keyword>
<dbReference type="GO" id="GO:0004729">
    <property type="term" value="F:oxygen-dependent protoporphyrinogen oxidase activity"/>
    <property type="evidence" value="ECO:0007669"/>
    <property type="project" value="UniProtKB-UniRule"/>
</dbReference>
<dbReference type="PANTHER" id="PTHR42923">
    <property type="entry name" value="PROTOPORPHYRINOGEN OXIDASE"/>
    <property type="match status" value="1"/>
</dbReference>
<dbReference type="AlphaFoldDB" id="A0A7W7Y5Z1"/>
<dbReference type="Gene3D" id="3.90.660.20">
    <property type="entry name" value="Protoporphyrinogen oxidase, mitochondrial, domain 2"/>
    <property type="match status" value="1"/>
</dbReference>
<keyword evidence="3 7" id="KW-0274">FAD</keyword>
<dbReference type="Gene3D" id="1.10.3110.10">
    <property type="entry name" value="protoporphyrinogen ix oxidase, domain 3"/>
    <property type="match status" value="1"/>
</dbReference>
<dbReference type="SUPFAM" id="SSF54373">
    <property type="entry name" value="FAD-linked reductases, C-terminal domain"/>
    <property type="match status" value="1"/>
</dbReference>
<dbReference type="Proteomes" id="UP000528322">
    <property type="component" value="Unassembled WGS sequence"/>
</dbReference>
<evidence type="ECO:0000256" key="1">
    <source>
        <dbReference type="ARBA" id="ARBA00001974"/>
    </source>
</evidence>
<evidence type="ECO:0000256" key="7">
    <source>
        <dbReference type="RuleBase" id="RU364052"/>
    </source>
</evidence>
<comment type="similarity">
    <text evidence="7">Belongs to the protoporphyrinogen/coproporphyrinogen oxidase family. Coproporphyrinogen III oxidase subfamily.</text>
</comment>
<keyword evidence="5 7" id="KW-0560">Oxidoreductase</keyword>
<keyword evidence="6 7" id="KW-0350">Heme biosynthesis</keyword>
<dbReference type="FunFam" id="1.10.3110.10:FF:000002">
    <property type="entry name" value="Protoporphyrinogen oxidase"/>
    <property type="match status" value="1"/>
</dbReference>
<comment type="pathway">
    <text evidence="7">Porphyrin-containing compound metabolism; protoheme biosynthesis.</text>
</comment>
<sequence length="472" mass="51872">MSESQRIAVIGGGLSGLSTAYYLHKARPDLRIILYEASTRPGGKIQTLRDDFTCESGPNGFLDSRTEILELSRELGLEARLLPANADSARRFIFSCGTLHEIQPHPVKFMSSPLLSLKGKLRLAMEAVAPKPQGDDETLEEFGCRKLGREAFERLIDPMASGVYAGDPSRMSVKACFPRIYEMDRQYGSLTKALFAIKKEKRQAGEASSGPAGPGGLLTSFKNGLGEIIEALHDQCGATLRLEMPVIAIERDNDKFIVKTSTCADRYDAVVCATPAWNTASMVAGLHSPLADKLQQIESSPINVIALAFNREELSGGDTHGFGFLVPGKENRQILGCLWSSSIFKYRAPQDAFLVQCMVGGARQHDLASLEDPELVKLVREELKLSMGIEAEPIYSRVFRWSAGIPQYNMGHTQLVEELEALCREEIQGFYLTGNSYRGIAVNDCVVDAQRLAEEILATDKDSMETVNKAKK</sequence>
<reference evidence="9 10" key="1">
    <citation type="submission" date="2020-08" db="EMBL/GenBank/DDBJ databases">
        <title>Genomic Encyclopedia of Type Strains, Phase IV (KMG-IV): sequencing the most valuable type-strain genomes for metagenomic binning, comparative biology and taxonomic classification.</title>
        <authorList>
            <person name="Goeker M."/>
        </authorList>
    </citation>
    <scope>NUCLEOTIDE SEQUENCE [LARGE SCALE GENOMIC DNA]</scope>
    <source>
        <strain evidence="9 10">DSM 22071</strain>
    </source>
</reference>
<dbReference type="Gene3D" id="3.50.50.60">
    <property type="entry name" value="FAD/NAD(P)-binding domain"/>
    <property type="match status" value="1"/>
</dbReference>
<evidence type="ECO:0000313" key="10">
    <source>
        <dbReference type="Proteomes" id="UP000528322"/>
    </source>
</evidence>
<evidence type="ECO:0000256" key="6">
    <source>
        <dbReference type="ARBA" id="ARBA00023133"/>
    </source>
</evidence>
<evidence type="ECO:0000256" key="3">
    <source>
        <dbReference type="ARBA" id="ARBA00022827"/>
    </source>
</evidence>
<keyword evidence="10" id="KW-1185">Reference proteome</keyword>
<comment type="caution">
    <text evidence="9">The sequence shown here is derived from an EMBL/GenBank/DDBJ whole genome shotgun (WGS) entry which is preliminary data.</text>
</comment>
<dbReference type="NCBIfam" id="TIGR00562">
    <property type="entry name" value="proto_IX_ox"/>
    <property type="match status" value="1"/>
</dbReference>
<dbReference type="SUPFAM" id="SSF51905">
    <property type="entry name" value="FAD/NAD(P)-binding domain"/>
    <property type="match status" value="1"/>
</dbReference>
<comment type="cofactor">
    <cofactor evidence="1 7">
        <name>FAD</name>
        <dbReference type="ChEBI" id="CHEBI:57692"/>
    </cofactor>
</comment>
<comment type="subcellular location">
    <subcellularLocation>
        <location evidence="7">Cytoplasm</location>
    </subcellularLocation>
</comment>
<dbReference type="UniPathway" id="UPA00252"/>
<evidence type="ECO:0000256" key="4">
    <source>
        <dbReference type="ARBA" id="ARBA00022946"/>
    </source>
</evidence>
<evidence type="ECO:0000256" key="2">
    <source>
        <dbReference type="ARBA" id="ARBA00022630"/>
    </source>
</evidence>
<feature type="domain" description="Amine oxidase" evidence="8">
    <location>
        <begin position="14"/>
        <end position="457"/>
    </location>
</feature>
<dbReference type="GO" id="GO:0005737">
    <property type="term" value="C:cytoplasm"/>
    <property type="evidence" value="ECO:0007669"/>
    <property type="project" value="UniProtKB-SubCell"/>
</dbReference>
<proteinExistence type="inferred from homology"/>
<evidence type="ECO:0000313" key="9">
    <source>
        <dbReference type="EMBL" id="MBB5022720.1"/>
    </source>
</evidence>
<keyword evidence="4" id="KW-0809">Transit peptide</keyword>
<dbReference type="GO" id="GO:0006783">
    <property type="term" value="P:heme biosynthetic process"/>
    <property type="evidence" value="ECO:0007669"/>
    <property type="project" value="UniProtKB-UniRule"/>
</dbReference>
<dbReference type="Pfam" id="PF01593">
    <property type="entry name" value="Amino_oxidase"/>
    <property type="match status" value="1"/>
</dbReference>
<dbReference type="InterPro" id="IPR050464">
    <property type="entry name" value="Zeta_carotene_desat/Oxidored"/>
</dbReference>
<dbReference type="InterPro" id="IPR036188">
    <property type="entry name" value="FAD/NAD-bd_sf"/>
</dbReference>
<accession>A0A7W7Y5Z1</accession>
<dbReference type="InterPro" id="IPR004572">
    <property type="entry name" value="Protoporphyrinogen_oxidase"/>
</dbReference>
<keyword evidence="7" id="KW-0963">Cytoplasm</keyword>
<evidence type="ECO:0000256" key="5">
    <source>
        <dbReference type="ARBA" id="ARBA00023002"/>
    </source>
</evidence>
<dbReference type="EMBL" id="JACHID010000015">
    <property type="protein sequence ID" value="MBB5022720.1"/>
    <property type="molecule type" value="Genomic_DNA"/>
</dbReference>